<keyword evidence="1" id="KW-0808">Transferase</keyword>
<dbReference type="Pfam" id="PF13581">
    <property type="entry name" value="HATPase_c_2"/>
    <property type="match status" value="1"/>
</dbReference>
<dbReference type="Gene3D" id="3.30.565.10">
    <property type="entry name" value="Histidine kinase-like ATPase, C-terminal domain"/>
    <property type="match status" value="1"/>
</dbReference>
<sequence length="149" mass="15518">MAPVPPDEGSPRPDRGRVETTMALDGESGCIAGARELTGSFLASVQREHGVPVSARTMDLSQLVVSELVTNALRHAPGPALLHLCIAGAAVEIAVWDSEPALPVPRGADPTRVGQHGLEIVMAVAQAVDIVREPVGKRIVARLGLLDGL</sequence>
<dbReference type="EMBL" id="MPOH02000023">
    <property type="protein sequence ID" value="OQD52024.1"/>
    <property type="molecule type" value="Genomic_DNA"/>
</dbReference>
<evidence type="ECO:0000313" key="3">
    <source>
        <dbReference type="EMBL" id="OQD52024.1"/>
    </source>
</evidence>
<dbReference type="PANTHER" id="PTHR35526">
    <property type="entry name" value="ANTI-SIGMA-F FACTOR RSBW-RELATED"/>
    <property type="match status" value="1"/>
</dbReference>
<dbReference type="InterPro" id="IPR003594">
    <property type="entry name" value="HATPase_dom"/>
</dbReference>
<dbReference type="GO" id="GO:0004674">
    <property type="term" value="F:protein serine/threonine kinase activity"/>
    <property type="evidence" value="ECO:0007669"/>
    <property type="project" value="UniProtKB-KW"/>
</dbReference>
<keyword evidence="3" id="KW-0547">Nucleotide-binding</keyword>
<evidence type="ECO:0000313" key="4">
    <source>
        <dbReference type="Proteomes" id="UP000184286"/>
    </source>
</evidence>
<keyword evidence="1" id="KW-0418">Kinase</keyword>
<reference evidence="3 4" key="2">
    <citation type="submission" date="2017-02" db="EMBL/GenBank/DDBJ databases">
        <title>Draft genome sequence of Streptomyces phaeoluteigriseus type strain DSM41896.</title>
        <authorList>
            <person name="Salih T.S."/>
            <person name="Algora Gallardo L."/>
            <person name="Melo Santos T."/>
            <person name="Filgueira Martinez S."/>
            <person name="Herron P.R."/>
        </authorList>
    </citation>
    <scope>NUCLEOTIDE SEQUENCE [LARGE SCALE GENOMIC DNA]</scope>
    <source>
        <strain evidence="3 4">DSM 41896</strain>
    </source>
</reference>
<evidence type="ECO:0000259" key="2">
    <source>
        <dbReference type="Pfam" id="PF13581"/>
    </source>
</evidence>
<name>A0A1V6MHT4_9ACTN</name>
<reference evidence="4" key="1">
    <citation type="submission" date="2016-11" db="EMBL/GenBank/DDBJ databases">
        <authorList>
            <person name="Schniete J.K."/>
            <person name="Salih T."/>
            <person name="Algora Gallardo L."/>
            <person name="Martinez Fernandez S."/>
            <person name="Herron P.R."/>
        </authorList>
    </citation>
    <scope>NUCLEOTIDE SEQUENCE [LARGE SCALE GENOMIC DNA]</scope>
    <source>
        <strain evidence="4">DSM 41896</strain>
    </source>
</reference>
<proteinExistence type="predicted"/>
<comment type="caution">
    <text evidence="3">The sequence shown here is derived from an EMBL/GenBank/DDBJ whole genome shotgun (WGS) entry which is preliminary data.</text>
</comment>
<dbReference type="OrthoDB" id="4304137at2"/>
<evidence type="ECO:0000256" key="1">
    <source>
        <dbReference type="ARBA" id="ARBA00022527"/>
    </source>
</evidence>
<dbReference type="InterPro" id="IPR036890">
    <property type="entry name" value="HATPase_C_sf"/>
</dbReference>
<gene>
    <name evidence="3" type="ORF">BM536_036770</name>
</gene>
<dbReference type="GO" id="GO:0005524">
    <property type="term" value="F:ATP binding"/>
    <property type="evidence" value="ECO:0007669"/>
    <property type="project" value="UniProtKB-KW"/>
</dbReference>
<keyword evidence="1" id="KW-0723">Serine/threonine-protein kinase</keyword>
<organism evidence="3 4">
    <name type="scientific">Streptomyces phaeoluteigriseus</name>
    <dbReference type="NCBI Taxonomy" id="114686"/>
    <lineage>
        <taxon>Bacteria</taxon>
        <taxon>Bacillati</taxon>
        <taxon>Actinomycetota</taxon>
        <taxon>Actinomycetes</taxon>
        <taxon>Kitasatosporales</taxon>
        <taxon>Streptomycetaceae</taxon>
        <taxon>Streptomyces</taxon>
        <taxon>Streptomyces aurantiacus group</taxon>
    </lineage>
</organism>
<dbReference type="PANTHER" id="PTHR35526:SF3">
    <property type="entry name" value="ANTI-SIGMA-F FACTOR RSBW"/>
    <property type="match status" value="1"/>
</dbReference>
<accession>A0A1V6MHT4</accession>
<keyword evidence="3" id="KW-0067">ATP-binding</keyword>
<feature type="domain" description="Histidine kinase/HSP90-like ATPase" evidence="2">
    <location>
        <begin position="40"/>
        <end position="142"/>
    </location>
</feature>
<dbReference type="AlphaFoldDB" id="A0A1V6MHT4"/>
<dbReference type="InterPro" id="IPR050267">
    <property type="entry name" value="Anti-sigma-factor_SerPK"/>
</dbReference>
<dbReference type="Proteomes" id="UP000184286">
    <property type="component" value="Unassembled WGS sequence"/>
</dbReference>
<dbReference type="STRING" id="114686.BM536_036770"/>
<dbReference type="RefSeq" id="WP_094104029.1">
    <property type="nucleotide sequence ID" value="NZ_MPOH02000023.1"/>
</dbReference>
<dbReference type="SUPFAM" id="SSF55874">
    <property type="entry name" value="ATPase domain of HSP90 chaperone/DNA topoisomerase II/histidine kinase"/>
    <property type="match status" value="1"/>
</dbReference>
<dbReference type="CDD" id="cd16936">
    <property type="entry name" value="HATPase_RsbW-like"/>
    <property type="match status" value="1"/>
</dbReference>
<protein>
    <submittedName>
        <fullName evidence="3">ATP-binding protein</fullName>
    </submittedName>
</protein>